<dbReference type="PANTHER" id="PTHR30566:SF25">
    <property type="entry name" value="INNER MEMBRANE PROTEIN"/>
    <property type="match status" value="1"/>
</dbReference>
<dbReference type="Pfam" id="PF00924">
    <property type="entry name" value="MS_channel_2nd"/>
    <property type="match status" value="1"/>
</dbReference>
<reference evidence="8 9" key="1">
    <citation type="journal article" date="2016" name="Int. J. Syst. Evol. Microbiol.">
        <title>Agromyces aureus sp. nov., isolated from the rhizosphere of Salix caprea L. grown in a heavy-metal-contaminated soil.</title>
        <authorList>
            <person name="Corretto E."/>
            <person name="Antonielli L."/>
            <person name="Sessitsch A."/>
            <person name="Compant S."/>
            <person name="Gorfer M."/>
            <person name="Kuffner M."/>
            <person name="Brader G."/>
        </authorList>
    </citation>
    <scope>NUCLEOTIDE SEQUENCE [LARGE SCALE GENOMIC DNA]</scope>
    <source>
        <strain evidence="8 9">AR33</strain>
    </source>
</reference>
<dbReference type="RefSeq" id="WP_067882546.1">
    <property type="nucleotide sequence ID" value="NZ_CP013979.1"/>
</dbReference>
<evidence type="ECO:0000313" key="8">
    <source>
        <dbReference type="EMBL" id="ANJ29048.1"/>
    </source>
</evidence>
<dbReference type="InterPro" id="IPR006685">
    <property type="entry name" value="MscS_channel_2nd"/>
</dbReference>
<evidence type="ECO:0000256" key="2">
    <source>
        <dbReference type="ARBA" id="ARBA00022692"/>
    </source>
</evidence>
<dbReference type="GO" id="GO:0055085">
    <property type="term" value="P:transmembrane transport"/>
    <property type="evidence" value="ECO:0007669"/>
    <property type="project" value="InterPro"/>
</dbReference>
<feature type="compositionally biased region" description="Basic and acidic residues" evidence="5">
    <location>
        <begin position="371"/>
        <end position="380"/>
    </location>
</feature>
<proteinExistence type="predicted"/>
<dbReference type="InterPro" id="IPR010920">
    <property type="entry name" value="LSM_dom_sf"/>
</dbReference>
<keyword evidence="4 6" id="KW-0472">Membrane</keyword>
<feature type="transmembrane region" description="Helical" evidence="6">
    <location>
        <begin position="83"/>
        <end position="103"/>
    </location>
</feature>
<feature type="transmembrane region" description="Helical" evidence="6">
    <location>
        <begin position="54"/>
        <end position="71"/>
    </location>
</feature>
<dbReference type="Gene3D" id="1.10.287.1260">
    <property type="match status" value="1"/>
</dbReference>
<dbReference type="AlphaFoldDB" id="A0A191WLJ7"/>
<evidence type="ECO:0000256" key="4">
    <source>
        <dbReference type="ARBA" id="ARBA00023136"/>
    </source>
</evidence>
<feature type="region of interest" description="Disordered" evidence="5">
    <location>
        <begin position="404"/>
        <end position="431"/>
    </location>
</feature>
<evidence type="ECO:0000256" key="5">
    <source>
        <dbReference type="SAM" id="MobiDB-lite"/>
    </source>
</evidence>
<organism evidence="8 9">
    <name type="scientific">Agromyces aureus</name>
    <dbReference type="NCBI Taxonomy" id="453304"/>
    <lineage>
        <taxon>Bacteria</taxon>
        <taxon>Bacillati</taxon>
        <taxon>Actinomycetota</taxon>
        <taxon>Actinomycetes</taxon>
        <taxon>Micrococcales</taxon>
        <taxon>Microbacteriaceae</taxon>
        <taxon>Agromyces</taxon>
    </lineage>
</organism>
<evidence type="ECO:0000313" key="9">
    <source>
        <dbReference type="Proteomes" id="UP000078437"/>
    </source>
</evidence>
<keyword evidence="3 6" id="KW-1133">Transmembrane helix</keyword>
<dbReference type="EMBL" id="CP013979">
    <property type="protein sequence ID" value="ANJ29048.1"/>
    <property type="molecule type" value="Genomic_DNA"/>
</dbReference>
<comment type="subcellular location">
    <subcellularLocation>
        <location evidence="1">Membrane</location>
    </subcellularLocation>
</comment>
<dbReference type="OrthoDB" id="9792218at2"/>
<feature type="compositionally biased region" description="Basic and acidic residues" evidence="5">
    <location>
        <begin position="405"/>
        <end position="420"/>
    </location>
</feature>
<evidence type="ECO:0000256" key="3">
    <source>
        <dbReference type="ARBA" id="ARBA00022989"/>
    </source>
</evidence>
<dbReference type="SUPFAM" id="SSF50182">
    <property type="entry name" value="Sm-like ribonucleoproteins"/>
    <property type="match status" value="1"/>
</dbReference>
<feature type="transmembrane region" description="Helical" evidence="6">
    <location>
        <begin position="130"/>
        <end position="151"/>
    </location>
</feature>
<dbReference type="GO" id="GO:0016020">
    <property type="term" value="C:membrane"/>
    <property type="evidence" value="ECO:0007669"/>
    <property type="project" value="UniProtKB-SubCell"/>
</dbReference>
<dbReference type="PANTHER" id="PTHR30566">
    <property type="entry name" value="YNAI-RELATED MECHANOSENSITIVE ION CHANNEL"/>
    <property type="match status" value="1"/>
</dbReference>
<accession>A0A191WLJ7</accession>
<keyword evidence="9" id="KW-1185">Reference proteome</keyword>
<feature type="transmembrane region" description="Helical" evidence="6">
    <location>
        <begin position="6"/>
        <end position="33"/>
    </location>
</feature>
<dbReference type="KEGG" id="agy:ATC03_17805"/>
<reference evidence="9" key="2">
    <citation type="submission" date="2016-01" db="EMBL/GenBank/DDBJ databases">
        <title>Complete genome sequence of Agromyces aureus AR33T and comparison with related organisms.</title>
        <authorList>
            <person name="Corretto E."/>
            <person name="Antonielli L."/>
            <person name="Sessitsch A."/>
            <person name="Brader G."/>
        </authorList>
    </citation>
    <scope>NUCLEOTIDE SEQUENCE [LARGE SCALE GENOMIC DNA]</scope>
    <source>
        <strain evidence="9">AR33</strain>
    </source>
</reference>
<evidence type="ECO:0000256" key="1">
    <source>
        <dbReference type="ARBA" id="ARBA00004370"/>
    </source>
</evidence>
<feature type="domain" description="Mechanosensitive ion channel MscS" evidence="7">
    <location>
        <begin position="179"/>
        <end position="245"/>
    </location>
</feature>
<keyword evidence="2 6" id="KW-0812">Transmembrane</keyword>
<evidence type="ECO:0000259" key="7">
    <source>
        <dbReference type="Pfam" id="PF00924"/>
    </source>
</evidence>
<feature type="compositionally biased region" description="Low complexity" evidence="5">
    <location>
        <begin position="353"/>
        <end position="370"/>
    </location>
</feature>
<feature type="transmembrane region" description="Helical" evidence="6">
    <location>
        <begin position="157"/>
        <end position="176"/>
    </location>
</feature>
<dbReference type="Gene3D" id="2.30.30.60">
    <property type="match status" value="1"/>
</dbReference>
<name>A0A191WLJ7_9MICO</name>
<dbReference type="Proteomes" id="UP000078437">
    <property type="component" value="Chromosome"/>
</dbReference>
<dbReference type="InterPro" id="IPR023408">
    <property type="entry name" value="MscS_beta-dom_sf"/>
</dbReference>
<evidence type="ECO:0000256" key="6">
    <source>
        <dbReference type="SAM" id="Phobius"/>
    </source>
</evidence>
<gene>
    <name evidence="8" type="ORF">ATC03_17805</name>
</gene>
<dbReference type="STRING" id="453304.ATC03_17805"/>
<protein>
    <submittedName>
        <fullName evidence="8">Mechanosensitive ion channel protein MscS</fullName>
    </submittedName>
</protein>
<sequence length="431" mass="47449">MTSNFQAWLGFVLAVLVIVAAVFVISAVVSLIVRAVARQRDWAGILIERTRWPVRSLLLVLGLWISVLAAFPDRRRVEAIDHVFLIVVIAVGAWLVAQGFLFLTDLGIRRYRVDVADNRVARRARTQLQIVRRLVVVVIVVLALGIILFTFDAVRALGASVLASAGIASIVAGLAAQSVLANMFAGVQLAFSDAIRVDDVVIVEGEWGRIEEITLNSVVVGLWDDRRLVLPCTYFTTKPFQNWTRTSSQLLGAVEFDLDWRVSPGEMREHLDHVLERTELWDGRAKVLQVTDAVGSYVRVRILVTAVDAPTLFDLRCYVREEMVHWIQRTQPEAQPVQRVLMADGRADAAGEAPRSSRPSSRPSARTAAPADHEAGDGDRAGLFTGTPEAEERAMAFTQAIPIVRSDDEATERFDDDRVRVGAVGANADGP</sequence>
<feature type="region of interest" description="Disordered" evidence="5">
    <location>
        <begin position="346"/>
        <end position="392"/>
    </location>
</feature>